<name>A0A818DIA5_9BILA</name>
<dbReference type="SMART" id="SM00192">
    <property type="entry name" value="LDLa"/>
    <property type="match status" value="2"/>
</dbReference>
<dbReference type="GO" id="GO:0005886">
    <property type="term" value="C:plasma membrane"/>
    <property type="evidence" value="ECO:0007669"/>
    <property type="project" value="TreeGrafter"/>
</dbReference>
<dbReference type="InterPro" id="IPR050685">
    <property type="entry name" value="LDLR"/>
</dbReference>
<dbReference type="PRINTS" id="PR00261">
    <property type="entry name" value="LDLRECEPTOR"/>
</dbReference>
<comment type="subcellular location">
    <subcellularLocation>
        <location evidence="1">Membrane</location>
        <topology evidence="1">Single-pass membrane protein</topology>
    </subcellularLocation>
</comment>
<dbReference type="Gene3D" id="4.10.400.10">
    <property type="entry name" value="Low-density Lipoprotein Receptor"/>
    <property type="match status" value="1"/>
</dbReference>
<gene>
    <name evidence="7" type="ORF">KIK155_LOCUS11797</name>
    <name evidence="8" type="ORF">TOA249_LOCUS20921</name>
</gene>
<keyword evidence="4" id="KW-1133">Transmembrane helix</keyword>
<sequence length="434" mass="50291">MILQCNRGSSLACLDWSEICNGQIDCADREIDEEHCWQLELNECNDDEYRCTNGQSISRSFVRDYTRTSDCIDGSDEVRINSEQQKKFKTLSPSFEVDDRTCSFSFLTSSCVGTRNDLLLEAMYSKLLIRLMDTMHDCPQRDDENMTFINTAALIKQLKIHFKCELSNKYVRQSSVVDRKCHCEVHPFKWCEDESLDITYTKKNISFQTICDEFTELFPVMIEERNETECELWSCNNIYTRCDGLWNCPTGEDEANCNLSPMVNCSSNDHIYVSPDTNQLICLSTTKVNYGKINCLRATDETTLCHIKYNVDVYYTFYYRNTTSSLCLGSGSLCNDRNDSKYVDDEPFCLKNRTQSTSETCICQPGYASLSSYLEKCVCHQTPPQLKQHITYFSPDPINYVTDSSLPTIEVSHRYQPRWHRCVDLRVWLSDEKI</sequence>
<evidence type="ECO:0000256" key="6">
    <source>
        <dbReference type="ARBA" id="ARBA00023157"/>
    </source>
</evidence>
<keyword evidence="2" id="KW-0812">Transmembrane</keyword>
<protein>
    <submittedName>
        <fullName evidence="7">Uncharacterized protein</fullName>
    </submittedName>
</protein>
<dbReference type="PANTHER" id="PTHR24270:SF63">
    <property type="entry name" value="TERRIBLY REDUCED OPTIC LOBES, ISOFORM B"/>
    <property type="match status" value="1"/>
</dbReference>
<dbReference type="InterPro" id="IPR036055">
    <property type="entry name" value="LDL_receptor-like_sf"/>
</dbReference>
<dbReference type="AlphaFoldDB" id="A0A818DIA5"/>
<dbReference type="InterPro" id="IPR002172">
    <property type="entry name" value="LDrepeatLR_classA_rpt"/>
</dbReference>
<dbReference type="SUPFAM" id="SSF57424">
    <property type="entry name" value="LDL receptor-like module"/>
    <property type="match status" value="2"/>
</dbReference>
<evidence type="ECO:0000313" key="7">
    <source>
        <dbReference type="EMBL" id="CAF3442939.1"/>
    </source>
</evidence>
<dbReference type="PANTHER" id="PTHR24270">
    <property type="entry name" value="LOW-DENSITY LIPOPROTEIN RECEPTOR-RELATED"/>
    <property type="match status" value="1"/>
</dbReference>
<evidence type="ECO:0000256" key="5">
    <source>
        <dbReference type="ARBA" id="ARBA00023136"/>
    </source>
</evidence>
<comment type="caution">
    <text evidence="7">The sequence shown here is derived from an EMBL/GenBank/DDBJ whole genome shotgun (WGS) entry which is preliminary data.</text>
</comment>
<evidence type="ECO:0000313" key="8">
    <source>
        <dbReference type="EMBL" id="CAF4759224.1"/>
    </source>
</evidence>
<dbReference type="EMBL" id="CAJOBS010001759">
    <property type="protein sequence ID" value="CAF4759224.1"/>
    <property type="molecule type" value="Genomic_DNA"/>
</dbReference>
<dbReference type="EMBL" id="CAJNYV010001875">
    <property type="protein sequence ID" value="CAF3442939.1"/>
    <property type="molecule type" value="Genomic_DNA"/>
</dbReference>
<evidence type="ECO:0000256" key="4">
    <source>
        <dbReference type="ARBA" id="ARBA00022989"/>
    </source>
</evidence>
<dbReference type="GO" id="GO:0016192">
    <property type="term" value="P:vesicle-mediated transport"/>
    <property type="evidence" value="ECO:0007669"/>
    <property type="project" value="UniProtKB-ARBA"/>
</dbReference>
<proteinExistence type="predicted"/>
<evidence type="ECO:0000256" key="2">
    <source>
        <dbReference type="ARBA" id="ARBA00022692"/>
    </source>
</evidence>
<accession>A0A818DIA5</accession>
<keyword evidence="3" id="KW-0677">Repeat</keyword>
<dbReference type="Proteomes" id="UP000663838">
    <property type="component" value="Unassembled WGS sequence"/>
</dbReference>
<keyword evidence="6" id="KW-1015">Disulfide bond</keyword>
<dbReference type="Proteomes" id="UP000663865">
    <property type="component" value="Unassembled WGS sequence"/>
</dbReference>
<evidence type="ECO:0000256" key="1">
    <source>
        <dbReference type="ARBA" id="ARBA00004167"/>
    </source>
</evidence>
<keyword evidence="5" id="KW-0472">Membrane</keyword>
<evidence type="ECO:0000313" key="9">
    <source>
        <dbReference type="Proteomes" id="UP000663865"/>
    </source>
</evidence>
<evidence type="ECO:0000256" key="3">
    <source>
        <dbReference type="ARBA" id="ARBA00022737"/>
    </source>
</evidence>
<reference evidence="7" key="1">
    <citation type="submission" date="2021-02" db="EMBL/GenBank/DDBJ databases">
        <authorList>
            <person name="Nowell W R."/>
        </authorList>
    </citation>
    <scope>NUCLEOTIDE SEQUENCE</scope>
</reference>
<organism evidence="7 9">
    <name type="scientific">Rotaria socialis</name>
    <dbReference type="NCBI Taxonomy" id="392032"/>
    <lineage>
        <taxon>Eukaryota</taxon>
        <taxon>Metazoa</taxon>
        <taxon>Spiralia</taxon>
        <taxon>Gnathifera</taxon>
        <taxon>Rotifera</taxon>
        <taxon>Eurotatoria</taxon>
        <taxon>Bdelloidea</taxon>
        <taxon>Philodinida</taxon>
        <taxon>Philodinidae</taxon>
        <taxon>Rotaria</taxon>
    </lineage>
</organism>